<keyword evidence="4" id="KW-0961">Cell wall biogenesis/degradation</keyword>
<dbReference type="SUPFAM" id="SSF55846">
    <property type="entry name" value="N-acetylmuramoyl-L-alanine amidase-like"/>
    <property type="match status" value="1"/>
</dbReference>
<dbReference type="Proteomes" id="UP000034215">
    <property type="component" value="Unassembled WGS sequence"/>
</dbReference>
<dbReference type="CDD" id="cd06583">
    <property type="entry name" value="PGRP"/>
    <property type="match status" value="1"/>
</dbReference>
<proteinExistence type="predicted"/>
<sequence length="244" mass="28767">MGYNFFMKENRLSNIKDLIETQPLWYKNDEIVKCLNLFNKEKLSRYEKSLKSDFKEILKTSNFFTSETGYNWDQWRLPVECAIIHHTSSAPTISLNELNILGLRLYIEQFLKDVDVRDQPLYSGHYWFDKPHFKENMTFVSYHYLVRPNGKIIQMTDDSSFLWHAGNLEINKKSIGIALAGKFTDREPTDEALRSIAKIINEHKIDKKYVFGHKEVIKKDILGETECPGSNFIESWKSRLIRML</sequence>
<keyword evidence="3" id="KW-0378">Hydrolase</keyword>
<dbReference type="EC" id="3.5.1.28" evidence="2"/>
<dbReference type="InterPro" id="IPR002502">
    <property type="entry name" value="Amidase_domain"/>
</dbReference>
<protein>
    <recommendedName>
        <fullName evidence="2">N-acetylmuramoyl-L-alanine amidase</fullName>
        <ecNumber evidence="2">3.5.1.28</ecNumber>
    </recommendedName>
</protein>
<evidence type="ECO:0000256" key="1">
    <source>
        <dbReference type="ARBA" id="ARBA00001561"/>
    </source>
</evidence>
<dbReference type="Gene3D" id="3.40.80.10">
    <property type="entry name" value="Peptidoglycan recognition protein-like"/>
    <property type="match status" value="1"/>
</dbReference>
<dbReference type="GO" id="GO:0071555">
    <property type="term" value="P:cell wall organization"/>
    <property type="evidence" value="ECO:0007669"/>
    <property type="project" value="UniProtKB-KW"/>
</dbReference>
<evidence type="ECO:0000313" key="7">
    <source>
        <dbReference type="Proteomes" id="UP000034215"/>
    </source>
</evidence>
<dbReference type="GO" id="GO:0009254">
    <property type="term" value="P:peptidoglycan turnover"/>
    <property type="evidence" value="ECO:0007669"/>
    <property type="project" value="TreeGrafter"/>
</dbReference>
<evidence type="ECO:0000259" key="5">
    <source>
        <dbReference type="Pfam" id="PF01510"/>
    </source>
</evidence>
<dbReference type="GO" id="GO:0009253">
    <property type="term" value="P:peptidoglycan catabolic process"/>
    <property type="evidence" value="ECO:0007669"/>
    <property type="project" value="InterPro"/>
</dbReference>
<feature type="domain" description="N-acetylmuramoyl-L-alanine amidase" evidence="5">
    <location>
        <begin position="78"/>
        <end position="229"/>
    </location>
</feature>
<reference evidence="6 7" key="1">
    <citation type="journal article" date="2015" name="Nature">
        <title>rRNA introns, odd ribosomes, and small enigmatic genomes across a large radiation of phyla.</title>
        <authorList>
            <person name="Brown C.T."/>
            <person name="Hug L.A."/>
            <person name="Thomas B.C."/>
            <person name="Sharon I."/>
            <person name="Castelle C.J."/>
            <person name="Singh A."/>
            <person name="Wilkins M.J."/>
            <person name="Williams K.H."/>
            <person name="Banfield J.F."/>
        </authorList>
    </citation>
    <scope>NUCLEOTIDE SEQUENCE [LARGE SCALE GENOMIC DNA]</scope>
</reference>
<dbReference type="GO" id="GO:0008745">
    <property type="term" value="F:N-acetylmuramoyl-L-alanine amidase activity"/>
    <property type="evidence" value="ECO:0007669"/>
    <property type="project" value="UniProtKB-EC"/>
</dbReference>
<gene>
    <name evidence="6" type="ORF">UT76_C0033G0002</name>
</gene>
<dbReference type="AlphaFoldDB" id="A0A0G0QMI9"/>
<dbReference type="InterPro" id="IPR036505">
    <property type="entry name" value="Amidase/PGRP_sf"/>
</dbReference>
<dbReference type="InterPro" id="IPR051206">
    <property type="entry name" value="NAMLAA_amidase_2"/>
</dbReference>
<comment type="caution">
    <text evidence="6">The sequence shown here is derived from an EMBL/GenBank/DDBJ whole genome shotgun (WGS) entry which is preliminary data.</text>
</comment>
<dbReference type="EMBL" id="LBYA01000033">
    <property type="protein sequence ID" value="KKR41368.1"/>
    <property type="molecule type" value="Genomic_DNA"/>
</dbReference>
<evidence type="ECO:0000256" key="3">
    <source>
        <dbReference type="ARBA" id="ARBA00022801"/>
    </source>
</evidence>
<organism evidence="6 7">
    <name type="scientific">Candidatus Woesebacteria bacterium GW2011_GWB1_40_12</name>
    <dbReference type="NCBI Taxonomy" id="1618576"/>
    <lineage>
        <taxon>Bacteria</taxon>
        <taxon>Candidatus Woeseibacteriota</taxon>
    </lineage>
</organism>
<accession>A0A0G0QMI9</accession>
<dbReference type="PANTHER" id="PTHR30417">
    <property type="entry name" value="N-ACETYLMURAMOYL-L-ALANINE AMIDASE AMID"/>
    <property type="match status" value="1"/>
</dbReference>
<dbReference type="PANTHER" id="PTHR30417:SF1">
    <property type="entry name" value="N-ACETYLMURAMOYL-L-ALANINE AMIDASE AMID"/>
    <property type="match status" value="1"/>
</dbReference>
<evidence type="ECO:0000313" key="6">
    <source>
        <dbReference type="EMBL" id="KKR41368.1"/>
    </source>
</evidence>
<evidence type="ECO:0000256" key="4">
    <source>
        <dbReference type="ARBA" id="ARBA00023316"/>
    </source>
</evidence>
<evidence type="ECO:0000256" key="2">
    <source>
        <dbReference type="ARBA" id="ARBA00011901"/>
    </source>
</evidence>
<dbReference type="Pfam" id="PF01510">
    <property type="entry name" value="Amidase_2"/>
    <property type="match status" value="1"/>
</dbReference>
<name>A0A0G0QMI9_9BACT</name>
<comment type="catalytic activity">
    <reaction evidence="1">
        <text>Hydrolyzes the link between N-acetylmuramoyl residues and L-amino acid residues in certain cell-wall glycopeptides.</text>
        <dbReference type="EC" id="3.5.1.28"/>
    </reaction>
</comment>